<dbReference type="AlphaFoldDB" id="A0A4Z0YK20"/>
<keyword evidence="3" id="KW-0732">Signal</keyword>
<evidence type="ECO:0000256" key="3">
    <source>
        <dbReference type="SAM" id="SignalP"/>
    </source>
</evidence>
<dbReference type="PANTHER" id="PTHR43591:SF24">
    <property type="entry name" value="2-METHOXY-6-POLYPRENYL-1,4-BENZOQUINOL METHYLASE, MITOCHONDRIAL"/>
    <property type="match status" value="1"/>
</dbReference>
<evidence type="ECO:0000256" key="1">
    <source>
        <dbReference type="ARBA" id="ARBA00038158"/>
    </source>
</evidence>
<evidence type="ECO:0000313" key="4">
    <source>
        <dbReference type="EMBL" id="TGJ79711.1"/>
    </source>
</evidence>
<dbReference type="EMBL" id="SKBN01000267">
    <property type="protein sequence ID" value="TGJ79711.1"/>
    <property type="molecule type" value="Genomic_DNA"/>
</dbReference>
<feature type="compositionally biased region" description="Polar residues" evidence="2">
    <location>
        <begin position="85"/>
        <end position="94"/>
    </location>
</feature>
<comment type="similarity">
    <text evidence="1">Belongs to the methyltransferase superfamily. LaeA methyltransferase family.</text>
</comment>
<gene>
    <name evidence="4" type="ORF">E0Z10_g9058</name>
</gene>
<dbReference type="PANTHER" id="PTHR43591">
    <property type="entry name" value="METHYLTRANSFERASE"/>
    <property type="match status" value="1"/>
</dbReference>
<dbReference type="Pfam" id="PF13489">
    <property type="entry name" value="Methyltransf_23"/>
    <property type="match status" value="1"/>
</dbReference>
<accession>A0A4Z0YK20</accession>
<dbReference type="SUPFAM" id="SSF53335">
    <property type="entry name" value="S-adenosyl-L-methionine-dependent methyltransferases"/>
    <property type="match status" value="1"/>
</dbReference>
<dbReference type="STRING" id="37992.A0A4Z0YK20"/>
<dbReference type="Gene3D" id="3.40.50.150">
    <property type="entry name" value="Vaccinia Virus protein VP39"/>
    <property type="match status" value="1"/>
</dbReference>
<feature type="chain" id="PRO_5021346068" description="Methyltransferase domain-containing protein" evidence="3">
    <location>
        <begin position="21"/>
        <end position="373"/>
    </location>
</feature>
<sequence length="373" mass="42780">MAPYLFLDLFLLELYWVADASTRLDTTSDGVGVSIFMFLYSAYYRRIATQKGEQERLIEPYLEVRRQRKKMTSREKKPSVPIEGSDSNSGSTSAEEPYIEAWGHKYHHSGRIFVPFDQKEQDRMEIHHRLFRHCLNGALTATRIPLNVKNIVDLGSGTGLWPLEMAARYPQANILGIDISRIQKTNAVPPNVKYAIDNIENPWPTPANSIDFLHCRGLAGGVTDWPALFKQAYEKMKPGGYLEWTEMAIQIFDFDNNLGDAEQCPTFLNLWRDLSKRNNIDFTPSPSGPVWLVEAGFENIAQRTEILPLGDWAQDEKLRTRQILMNKISNEHFDNHCGLLFTKSGWTREQFDAVAPTFFSELYAESKKPYTML</sequence>
<keyword evidence="5" id="KW-1185">Reference proteome</keyword>
<protein>
    <recommendedName>
        <fullName evidence="6">Methyltransferase domain-containing protein</fullName>
    </recommendedName>
</protein>
<dbReference type="GO" id="GO:0008168">
    <property type="term" value="F:methyltransferase activity"/>
    <property type="evidence" value="ECO:0007669"/>
    <property type="project" value="TreeGrafter"/>
</dbReference>
<reference evidence="4 5" key="1">
    <citation type="submission" date="2019-03" db="EMBL/GenBank/DDBJ databases">
        <title>Draft genome sequence of Xylaria hypoxylon DSM 108379, a ubiquitous saprotrophic-parasitic fungi on hardwood.</title>
        <authorList>
            <person name="Buettner E."/>
            <person name="Leonhardt S."/>
            <person name="Gebauer A.M."/>
            <person name="Liers C."/>
            <person name="Hofrichter M."/>
            <person name="Kellner H."/>
        </authorList>
    </citation>
    <scope>NUCLEOTIDE SEQUENCE [LARGE SCALE GENOMIC DNA]</scope>
    <source>
        <strain evidence="4 5">DSM 108379</strain>
    </source>
</reference>
<dbReference type="Proteomes" id="UP000297716">
    <property type="component" value="Unassembled WGS sequence"/>
</dbReference>
<feature type="signal peptide" evidence="3">
    <location>
        <begin position="1"/>
        <end position="20"/>
    </location>
</feature>
<organism evidence="4 5">
    <name type="scientific">Xylaria hypoxylon</name>
    <dbReference type="NCBI Taxonomy" id="37992"/>
    <lineage>
        <taxon>Eukaryota</taxon>
        <taxon>Fungi</taxon>
        <taxon>Dikarya</taxon>
        <taxon>Ascomycota</taxon>
        <taxon>Pezizomycotina</taxon>
        <taxon>Sordariomycetes</taxon>
        <taxon>Xylariomycetidae</taxon>
        <taxon>Xylariales</taxon>
        <taxon>Xylariaceae</taxon>
        <taxon>Xylaria</taxon>
    </lineage>
</organism>
<name>A0A4Z0YK20_9PEZI</name>
<comment type="caution">
    <text evidence="4">The sequence shown here is derived from an EMBL/GenBank/DDBJ whole genome shotgun (WGS) entry which is preliminary data.</text>
</comment>
<evidence type="ECO:0008006" key="6">
    <source>
        <dbReference type="Google" id="ProtNLM"/>
    </source>
</evidence>
<dbReference type="OrthoDB" id="2013972at2759"/>
<dbReference type="InterPro" id="IPR029063">
    <property type="entry name" value="SAM-dependent_MTases_sf"/>
</dbReference>
<dbReference type="CDD" id="cd02440">
    <property type="entry name" value="AdoMet_MTases"/>
    <property type="match status" value="1"/>
</dbReference>
<proteinExistence type="inferred from homology"/>
<evidence type="ECO:0000256" key="2">
    <source>
        <dbReference type="SAM" id="MobiDB-lite"/>
    </source>
</evidence>
<feature type="region of interest" description="Disordered" evidence="2">
    <location>
        <begin position="68"/>
        <end position="94"/>
    </location>
</feature>
<evidence type="ECO:0000313" key="5">
    <source>
        <dbReference type="Proteomes" id="UP000297716"/>
    </source>
</evidence>